<dbReference type="PANTHER" id="PTHR43677:SF1">
    <property type="entry name" value="ACRYLYL-COA REDUCTASE ACUI-RELATED"/>
    <property type="match status" value="1"/>
</dbReference>
<dbReference type="InterPro" id="IPR014188">
    <property type="entry name" value="Acrylyl-CoA_reductase_AcuI"/>
</dbReference>
<dbReference type="NCBIfam" id="TIGR02823">
    <property type="entry name" value="oxido_YhdH"/>
    <property type="match status" value="1"/>
</dbReference>
<dbReference type="EC" id="1.-.-.-" evidence="2"/>
<dbReference type="Proteomes" id="UP001238805">
    <property type="component" value="Chromosome"/>
</dbReference>
<evidence type="ECO:0000313" key="3">
    <source>
        <dbReference type="Proteomes" id="UP001238805"/>
    </source>
</evidence>
<dbReference type="SUPFAM" id="SSF51735">
    <property type="entry name" value="NAD(P)-binding Rossmann-fold domains"/>
    <property type="match status" value="1"/>
</dbReference>
<protein>
    <submittedName>
        <fullName evidence="2">MDR family oxidoreductase</fullName>
        <ecNumber evidence="2">1.-.-.-</ecNumber>
    </submittedName>
</protein>
<dbReference type="CDD" id="cd08288">
    <property type="entry name" value="MDR_yhdh"/>
    <property type="match status" value="1"/>
</dbReference>
<dbReference type="SMART" id="SM00829">
    <property type="entry name" value="PKS_ER"/>
    <property type="match status" value="1"/>
</dbReference>
<evidence type="ECO:0000259" key="1">
    <source>
        <dbReference type="SMART" id="SM00829"/>
    </source>
</evidence>
<evidence type="ECO:0000313" key="2">
    <source>
        <dbReference type="EMBL" id="WIM70933.1"/>
    </source>
</evidence>
<dbReference type="SUPFAM" id="SSF50129">
    <property type="entry name" value="GroES-like"/>
    <property type="match status" value="1"/>
</dbReference>
<dbReference type="RefSeq" id="WP_284875513.1">
    <property type="nucleotide sequence ID" value="NZ_CP126970.1"/>
</dbReference>
<organism evidence="2 3">
    <name type="scientific">Corynebacterium suedekumii</name>
    <dbReference type="NCBI Taxonomy" id="3049801"/>
    <lineage>
        <taxon>Bacteria</taxon>
        <taxon>Bacillati</taxon>
        <taxon>Actinomycetota</taxon>
        <taxon>Actinomycetes</taxon>
        <taxon>Mycobacteriales</taxon>
        <taxon>Corynebacteriaceae</taxon>
        <taxon>Corynebacterium</taxon>
    </lineage>
</organism>
<feature type="domain" description="Enoyl reductase (ER)" evidence="1">
    <location>
        <begin position="19"/>
        <end position="329"/>
    </location>
</feature>
<dbReference type="InterPro" id="IPR013154">
    <property type="entry name" value="ADH-like_N"/>
</dbReference>
<dbReference type="GO" id="GO:0016491">
    <property type="term" value="F:oxidoreductase activity"/>
    <property type="evidence" value="ECO:0007669"/>
    <property type="project" value="UniProtKB-KW"/>
</dbReference>
<dbReference type="Pfam" id="PF08240">
    <property type="entry name" value="ADH_N"/>
    <property type="match status" value="1"/>
</dbReference>
<dbReference type="PANTHER" id="PTHR43677">
    <property type="entry name" value="SHORT-CHAIN DEHYDROGENASE/REDUCTASE"/>
    <property type="match status" value="1"/>
</dbReference>
<reference evidence="2 3" key="1">
    <citation type="submission" date="2023-05" db="EMBL/GenBank/DDBJ databases">
        <title>Corynebacterium suedekumii sp. nov. and Corynebacterium breve sp. nov. isolated from raw cow's milk.</title>
        <authorList>
            <person name="Baer M.K."/>
            <person name="Mehl L."/>
            <person name="Hellmuth R."/>
            <person name="Marke G."/>
            <person name="Lipski A."/>
        </authorList>
    </citation>
    <scope>NUCLEOTIDE SEQUENCE [LARGE SCALE GENOMIC DNA]</scope>
    <source>
        <strain evidence="2 3">LM112</strain>
    </source>
</reference>
<sequence>MTTPHPAHRALIVEKTDDGTHARIVTGSEDLLGDGDVLIDVTHSSINYKDAMALAGDPGVARTFPLVPGIDAVGVVVESDSERFAPGDRVIVNGAGLGEFRHGGCATRLRVDAASTIVLPDSMSSRHAAALGTAGFTASLAVAALGKYGIHPGEDILVTGSTGGVGSIAIHLLSQAGYRVTAATGRVEEFGDNLRRLGAWEVIDRAELSSPGKPLQKTRFDGVVDGLGSHTLVNAIAMTRRCGVITSYGLAQGPDLPGTVLPFILRAVNLVGINSVDADLSERIDRWRDLDEHVDRSVLDRLTSTITLDEVIDAGREQLTGNRSGRTVVELGDR</sequence>
<keyword evidence="2" id="KW-0560">Oxidoreductase</keyword>
<dbReference type="InterPro" id="IPR011032">
    <property type="entry name" value="GroES-like_sf"/>
</dbReference>
<dbReference type="InterPro" id="IPR013149">
    <property type="entry name" value="ADH-like_C"/>
</dbReference>
<dbReference type="InterPro" id="IPR020843">
    <property type="entry name" value="ER"/>
</dbReference>
<keyword evidence="3" id="KW-1185">Reference proteome</keyword>
<gene>
    <name evidence="2" type="ORF">QP029_03685</name>
</gene>
<dbReference type="Pfam" id="PF00107">
    <property type="entry name" value="ADH_zinc_N"/>
    <property type="match status" value="1"/>
</dbReference>
<name>A0ABY8VN31_9CORY</name>
<accession>A0ABY8VN31</accession>
<dbReference type="EMBL" id="CP126970">
    <property type="protein sequence ID" value="WIM70933.1"/>
    <property type="molecule type" value="Genomic_DNA"/>
</dbReference>
<dbReference type="Gene3D" id="3.40.50.720">
    <property type="entry name" value="NAD(P)-binding Rossmann-like Domain"/>
    <property type="match status" value="1"/>
</dbReference>
<dbReference type="InterPro" id="IPR051397">
    <property type="entry name" value="Zn-ADH-like_protein"/>
</dbReference>
<dbReference type="InterPro" id="IPR036291">
    <property type="entry name" value="NAD(P)-bd_dom_sf"/>
</dbReference>
<dbReference type="Gene3D" id="3.90.180.10">
    <property type="entry name" value="Medium-chain alcohol dehydrogenases, catalytic domain"/>
    <property type="match status" value="1"/>
</dbReference>
<proteinExistence type="predicted"/>